<reference evidence="2 3" key="1">
    <citation type="submission" date="2017-09" db="EMBL/GenBank/DDBJ databases">
        <title>Depth-based differentiation of microbial function through sediment-hosted aquifers and enrichment of novel symbionts in the deep terrestrial subsurface.</title>
        <authorList>
            <person name="Probst A.J."/>
            <person name="Ladd B."/>
            <person name="Jarett J.K."/>
            <person name="Geller-Mcgrath D.E."/>
            <person name="Sieber C.M."/>
            <person name="Emerson J.B."/>
            <person name="Anantharaman K."/>
            <person name="Thomas B.C."/>
            <person name="Malmstrom R."/>
            <person name="Stieglmeier M."/>
            <person name="Klingl A."/>
            <person name="Woyke T."/>
            <person name="Ryan C.M."/>
            <person name="Banfield J.F."/>
        </authorList>
    </citation>
    <scope>NUCLEOTIDE SEQUENCE [LARGE SCALE GENOMIC DNA]</scope>
    <source>
        <strain evidence="2">CG23_combo_of_CG06-09_8_20_14_all_41_10</strain>
    </source>
</reference>
<gene>
    <name evidence="2" type="ORF">COX21_00555</name>
</gene>
<keyword evidence="1" id="KW-1133">Transmembrane helix</keyword>
<sequence length="319" mass="34980">MLNSRIGKNKKGGFLYGKIFISVAVILFGFILSPTLAKAATVYFSPNSDNISQDDVFIVEARISSPEEAINVAEGTIKFDNNKLEVKELSTGGSIFSLWPKPPVFSNQDGKISFVGGVPGGFQGEDAGVLKIIFLAKNEGEAELAFQDDTSLFLNDGSGTKISPWLRPMSLNILKPLPEVAPKDEWQSVIEGDKVPPEPFEVVIGRNPAIFDNQYFVSFFAVDGQSGIAYYQIKEGDGDFVQAESPYLLKDQSLESIIEAKAVDKAGKERIAKLVLPVPSVPTPAPLSYKNILVLAVLLVAILFIFFIAWKKFRRKIKK</sequence>
<evidence type="ECO:0000313" key="3">
    <source>
        <dbReference type="Proteomes" id="UP000231408"/>
    </source>
</evidence>
<comment type="caution">
    <text evidence="2">The sequence shown here is derived from an EMBL/GenBank/DDBJ whole genome shotgun (WGS) entry which is preliminary data.</text>
</comment>
<dbReference type="CDD" id="cd08547">
    <property type="entry name" value="Type_II_cohesin"/>
    <property type="match status" value="1"/>
</dbReference>
<evidence type="ECO:0008006" key="4">
    <source>
        <dbReference type="Google" id="ProtNLM"/>
    </source>
</evidence>
<dbReference type="SUPFAM" id="SSF49384">
    <property type="entry name" value="Carbohydrate-binding domain"/>
    <property type="match status" value="1"/>
</dbReference>
<evidence type="ECO:0000256" key="1">
    <source>
        <dbReference type="SAM" id="Phobius"/>
    </source>
</evidence>
<dbReference type="InterPro" id="IPR008965">
    <property type="entry name" value="CBM2/CBM3_carb-bd_dom_sf"/>
</dbReference>
<protein>
    <recommendedName>
        <fullName evidence="4">Cohesin domain-containing protein</fullName>
    </recommendedName>
</protein>
<evidence type="ECO:0000313" key="2">
    <source>
        <dbReference type="EMBL" id="PIP34870.1"/>
    </source>
</evidence>
<name>A0A2G9ZQL5_9BACT</name>
<proteinExistence type="predicted"/>
<dbReference type="Gene3D" id="2.60.40.680">
    <property type="match status" value="1"/>
</dbReference>
<organism evidence="2 3">
    <name type="scientific">Candidatus Falkowbacteria bacterium CG23_combo_of_CG06-09_8_20_14_all_41_10</name>
    <dbReference type="NCBI Taxonomy" id="1974571"/>
    <lineage>
        <taxon>Bacteria</taxon>
        <taxon>Candidatus Falkowiibacteriota</taxon>
    </lineage>
</organism>
<dbReference type="GO" id="GO:0030246">
    <property type="term" value="F:carbohydrate binding"/>
    <property type="evidence" value="ECO:0007669"/>
    <property type="project" value="InterPro"/>
</dbReference>
<dbReference type="EMBL" id="PCSE01000019">
    <property type="protein sequence ID" value="PIP34870.1"/>
    <property type="molecule type" value="Genomic_DNA"/>
</dbReference>
<keyword evidence="1" id="KW-0812">Transmembrane</keyword>
<accession>A0A2G9ZQL5</accession>
<dbReference type="AlphaFoldDB" id="A0A2G9ZQL5"/>
<keyword evidence="1" id="KW-0472">Membrane</keyword>
<feature type="transmembrane region" description="Helical" evidence="1">
    <location>
        <begin position="292"/>
        <end position="310"/>
    </location>
</feature>
<dbReference type="Proteomes" id="UP000231408">
    <property type="component" value="Unassembled WGS sequence"/>
</dbReference>